<dbReference type="Proteomes" id="UP001629156">
    <property type="component" value="Unassembled WGS sequence"/>
</dbReference>
<gene>
    <name evidence="1" type="ORF">ABS766_11570</name>
</gene>
<dbReference type="NCBIfam" id="NF033205">
    <property type="entry name" value="IPExxxVDY"/>
    <property type="match status" value="1"/>
</dbReference>
<protein>
    <submittedName>
        <fullName evidence="1">IPExxxVDY family protein</fullName>
    </submittedName>
</protein>
<dbReference type="InterPro" id="IPR047690">
    <property type="entry name" value="IPExxxVDY_fam"/>
</dbReference>
<sequence>MAVHKLVFDDFLTVDYGLIAIHSSIEDYRLAYFINRELELRLEKSADIHCKIPAGDSCFSRYIFMDESTDCSWNLIQNKNVIARSGADATSLFHEGGLSFTTTAYLMPELKKVDYILKVENPHTPTMLDETVKKLLSFQHISTAYKPDVHTLKYKNNLIF</sequence>
<proteinExistence type="predicted"/>
<evidence type="ECO:0000313" key="2">
    <source>
        <dbReference type="Proteomes" id="UP001629156"/>
    </source>
</evidence>
<dbReference type="RefSeq" id="WP_408085325.1">
    <property type="nucleotide sequence ID" value="NZ_JBELPZ010000011.1"/>
</dbReference>
<organism evidence="1 2">
    <name type="scientific">Flavobacterium rhizosphaerae</name>
    <dbReference type="NCBI Taxonomy" id="3163298"/>
    <lineage>
        <taxon>Bacteria</taxon>
        <taxon>Pseudomonadati</taxon>
        <taxon>Bacteroidota</taxon>
        <taxon>Flavobacteriia</taxon>
        <taxon>Flavobacteriales</taxon>
        <taxon>Flavobacteriaceae</taxon>
        <taxon>Flavobacterium</taxon>
    </lineage>
</organism>
<name>A0ABW8YY98_9FLAO</name>
<reference evidence="1 2" key="1">
    <citation type="submission" date="2024-06" db="EMBL/GenBank/DDBJ databases">
        <authorList>
            <person name="Kaempfer P."/>
            <person name="Viver T."/>
        </authorList>
    </citation>
    <scope>NUCLEOTIDE SEQUENCE [LARGE SCALE GENOMIC DNA]</scope>
    <source>
        <strain evidence="1 2">ST-119</strain>
    </source>
</reference>
<evidence type="ECO:0000313" key="1">
    <source>
        <dbReference type="EMBL" id="MFL9845059.1"/>
    </source>
</evidence>
<comment type="caution">
    <text evidence="1">The sequence shown here is derived from an EMBL/GenBank/DDBJ whole genome shotgun (WGS) entry which is preliminary data.</text>
</comment>
<dbReference type="EMBL" id="JBELPZ010000011">
    <property type="protein sequence ID" value="MFL9845059.1"/>
    <property type="molecule type" value="Genomic_DNA"/>
</dbReference>
<accession>A0ABW8YY98</accession>
<keyword evidence="2" id="KW-1185">Reference proteome</keyword>